<dbReference type="Proteomes" id="UP000507245">
    <property type="component" value="Unassembled WGS sequence"/>
</dbReference>
<dbReference type="AlphaFoldDB" id="A0A6J5VHY7"/>
<protein>
    <submittedName>
        <fullName evidence="2">Uncharacterized protein</fullName>
    </submittedName>
</protein>
<evidence type="ECO:0000313" key="2">
    <source>
        <dbReference type="EMBL" id="CAB4288550.1"/>
    </source>
</evidence>
<name>A0A6J5VHY7_PRUAR</name>
<reference evidence="2 4" key="2">
    <citation type="submission" date="2020-05" db="EMBL/GenBank/DDBJ databases">
        <authorList>
            <person name="Campoy J."/>
            <person name="Schneeberger K."/>
            <person name="Spophaly S."/>
        </authorList>
    </citation>
    <scope>NUCLEOTIDE SEQUENCE [LARGE SCALE GENOMIC DNA]</scope>
    <source>
        <strain evidence="2">PruArmRojPasFocal</strain>
    </source>
</reference>
<evidence type="ECO:0000313" key="3">
    <source>
        <dbReference type="EMBL" id="CAB4318914.1"/>
    </source>
</evidence>
<organism evidence="2 4">
    <name type="scientific">Prunus armeniaca</name>
    <name type="common">Apricot</name>
    <name type="synonym">Armeniaca vulgaris</name>
    <dbReference type="NCBI Taxonomy" id="36596"/>
    <lineage>
        <taxon>Eukaryota</taxon>
        <taxon>Viridiplantae</taxon>
        <taxon>Streptophyta</taxon>
        <taxon>Embryophyta</taxon>
        <taxon>Tracheophyta</taxon>
        <taxon>Spermatophyta</taxon>
        <taxon>Magnoliopsida</taxon>
        <taxon>eudicotyledons</taxon>
        <taxon>Gunneridae</taxon>
        <taxon>Pentapetalae</taxon>
        <taxon>rosids</taxon>
        <taxon>fabids</taxon>
        <taxon>Rosales</taxon>
        <taxon>Rosaceae</taxon>
        <taxon>Amygdaloideae</taxon>
        <taxon>Amygdaleae</taxon>
        <taxon>Prunus</taxon>
    </lineage>
</organism>
<accession>A0A6J5VHY7</accession>
<sequence>MAPIFKLIGLSCYSNYMHGDGDDVYGLAVCYKIRIGTYDGDDHDVPHYDYAPAASTEWDGDDDDDDYPDYDFAPVA</sequence>
<evidence type="ECO:0000313" key="4">
    <source>
        <dbReference type="Proteomes" id="UP000507222"/>
    </source>
</evidence>
<keyword evidence="5" id="KW-1185">Reference proteome</keyword>
<gene>
    <name evidence="2" type="ORF">CURHAP_LOCUS46735</name>
    <name evidence="3" type="ORF">ORAREDHAP_LOCUS46051</name>
</gene>
<feature type="compositionally biased region" description="Acidic residues" evidence="1">
    <location>
        <begin position="58"/>
        <end position="69"/>
    </location>
</feature>
<feature type="region of interest" description="Disordered" evidence="1">
    <location>
        <begin position="54"/>
        <end position="76"/>
    </location>
</feature>
<evidence type="ECO:0000313" key="5">
    <source>
        <dbReference type="Proteomes" id="UP000507245"/>
    </source>
</evidence>
<reference evidence="5" key="1">
    <citation type="journal article" date="2020" name="Genome Biol.">
        <title>Gamete binning: chromosome-level and haplotype-resolved genome assembly enabled by high-throughput single-cell sequencing of gamete genomes.</title>
        <authorList>
            <person name="Campoy J.A."/>
            <person name="Sun H."/>
            <person name="Goel M."/>
            <person name="Jiao W.-B."/>
            <person name="Folz-Donahue K."/>
            <person name="Wang N."/>
            <person name="Rubio M."/>
            <person name="Liu C."/>
            <person name="Kukat C."/>
            <person name="Ruiz D."/>
            <person name="Huettel B."/>
            <person name="Schneeberger K."/>
        </authorList>
    </citation>
    <scope>NUCLEOTIDE SEQUENCE [LARGE SCALE GENOMIC DNA]</scope>
    <source>
        <strain evidence="5">cv. Rojo Pasion</strain>
    </source>
</reference>
<proteinExistence type="predicted"/>
<evidence type="ECO:0000256" key="1">
    <source>
        <dbReference type="SAM" id="MobiDB-lite"/>
    </source>
</evidence>
<dbReference type="EMBL" id="CAEKDK010000007">
    <property type="protein sequence ID" value="CAB4288550.1"/>
    <property type="molecule type" value="Genomic_DNA"/>
</dbReference>
<dbReference type="Proteomes" id="UP000507222">
    <property type="component" value="Unassembled WGS sequence"/>
</dbReference>
<dbReference type="EMBL" id="CAEKKB010000007">
    <property type="protein sequence ID" value="CAB4318914.1"/>
    <property type="molecule type" value="Genomic_DNA"/>
</dbReference>